<protein>
    <submittedName>
        <fullName evidence="3">CRAL-TRIO domain-containing protein</fullName>
    </submittedName>
</protein>
<dbReference type="OrthoDB" id="5810590at2759"/>
<dbReference type="AlphaFoldDB" id="A0A183EFL8"/>
<sequence>MARRRSRALVVRSAARSKITRSPTSPFMFPKFTVTLPATMIARVTEYLQCDTYCMRKPEVLDDLQKHIVATKMRLTPRASFSGGVCCIAHLIRPIRANEASFQPQLFRAMATSYDAQDKTCDVLLLDFGQRVTCSVSDLFELTEQVKFTLETCAPQFPIFIIFHHRSFLLILPTSWVNYLTHTLKIAKN</sequence>
<accession>A0A183EFL8</accession>
<organism evidence="3">
    <name type="scientific">Gongylonema pulchrum</name>
    <dbReference type="NCBI Taxonomy" id="637853"/>
    <lineage>
        <taxon>Eukaryota</taxon>
        <taxon>Metazoa</taxon>
        <taxon>Ecdysozoa</taxon>
        <taxon>Nematoda</taxon>
        <taxon>Chromadorea</taxon>
        <taxon>Rhabditida</taxon>
        <taxon>Spirurina</taxon>
        <taxon>Spiruromorpha</taxon>
        <taxon>Spiruroidea</taxon>
        <taxon>Gongylonematidae</taxon>
        <taxon>Gongylonema</taxon>
    </lineage>
</organism>
<reference evidence="1 2" key="2">
    <citation type="submission" date="2018-11" db="EMBL/GenBank/DDBJ databases">
        <authorList>
            <consortium name="Pathogen Informatics"/>
        </authorList>
    </citation>
    <scope>NUCLEOTIDE SEQUENCE [LARGE SCALE GENOMIC DNA]</scope>
</reference>
<evidence type="ECO:0000313" key="2">
    <source>
        <dbReference type="Proteomes" id="UP000271098"/>
    </source>
</evidence>
<dbReference type="SUPFAM" id="SSF63748">
    <property type="entry name" value="Tudor/PWWP/MBT"/>
    <property type="match status" value="1"/>
</dbReference>
<evidence type="ECO:0000313" key="3">
    <source>
        <dbReference type="WBParaSite" id="GPUH_0001978401-mRNA-1"/>
    </source>
</evidence>
<dbReference type="EMBL" id="UYRT01089087">
    <property type="protein sequence ID" value="VDN34516.1"/>
    <property type="molecule type" value="Genomic_DNA"/>
</dbReference>
<evidence type="ECO:0000313" key="1">
    <source>
        <dbReference type="EMBL" id="VDN34516.1"/>
    </source>
</evidence>
<proteinExistence type="predicted"/>
<gene>
    <name evidence="1" type="ORF">GPUH_LOCUS19759</name>
</gene>
<dbReference type="Proteomes" id="UP000271098">
    <property type="component" value="Unassembled WGS sequence"/>
</dbReference>
<dbReference type="WBParaSite" id="GPUH_0001978401-mRNA-1">
    <property type="protein sequence ID" value="GPUH_0001978401-mRNA-1"/>
    <property type="gene ID" value="GPUH_0001978401"/>
</dbReference>
<reference evidence="3" key="1">
    <citation type="submission" date="2016-06" db="UniProtKB">
        <authorList>
            <consortium name="WormBaseParasite"/>
        </authorList>
    </citation>
    <scope>IDENTIFICATION</scope>
</reference>
<keyword evidence="2" id="KW-1185">Reference proteome</keyword>
<name>A0A183EFL8_9BILA</name>